<gene>
    <name evidence="2" type="ORF">UT34_C0002G0079</name>
</gene>
<dbReference type="InterPro" id="IPR002871">
    <property type="entry name" value="NIF_FeS_clus_asmbl_NifU_N"/>
</dbReference>
<reference evidence="2 3" key="1">
    <citation type="journal article" date="2015" name="Nature">
        <title>rRNA introns, odd ribosomes, and small enigmatic genomes across a large radiation of phyla.</title>
        <authorList>
            <person name="Brown C.T."/>
            <person name="Hug L.A."/>
            <person name="Thomas B.C."/>
            <person name="Sharon I."/>
            <person name="Castelle C.J."/>
            <person name="Singh A."/>
            <person name="Wilkins M.J."/>
            <person name="Williams K.H."/>
            <person name="Banfield J.F."/>
        </authorList>
    </citation>
    <scope>NUCLEOTIDE SEQUENCE [LARGE SCALE GENOMIC DNA]</scope>
</reference>
<dbReference type="PANTHER" id="PTHR10093">
    <property type="entry name" value="IRON-SULFUR CLUSTER ASSEMBLY ENZYME NIFU HOMOLOG"/>
    <property type="match status" value="1"/>
</dbReference>
<dbReference type="GO" id="GO:0051536">
    <property type="term" value="F:iron-sulfur cluster binding"/>
    <property type="evidence" value="ECO:0007669"/>
    <property type="project" value="InterPro"/>
</dbReference>
<dbReference type="GO" id="GO:0005506">
    <property type="term" value="F:iron ion binding"/>
    <property type="evidence" value="ECO:0007669"/>
    <property type="project" value="InterPro"/>
</dbReference>
<organism evidence="2 3">
    <name type="scientific">candidate division WS6 bacterium GW2011_GWF2_39_15</name>
    <dbReference type="NCBI Taxonomy" id="1619100"/>
    <lineage>
        <taxon>Bacteria</taxon>
        <taxon>Candidatus Dojkabacteria</taxon>
    </lineage>
</organism>
<dbReference type="Proteomes" id="UP000034799">
    <property type="component" value="Unassembled WGS sequence"/>
</dbReference>
<dbReference type="CDD" id="cd06664">
    <property type="entry name" value="IscU_like"/>
    <property type="match status" value="1"/>
</dbReference>
<name>A0A0G0QV93_9BACT</name>
<evidence type="ECO:0000313" key="3">
    <source>
        <dbReference type="Proteomes" id="UP000034799"/>
    </source>
</evidence>
<dbReference type="AlphaFoldDB" id="A0A0G0QV93"/>
<accession>A0A0G0QV93</accession>
<evidence type="ECO:0000259" key="1">
    <source>
        <dbReference type="Pfam" id="PF01592"/>
    </source>
</evidence>
<proteinExistence type="predicted"/>
<sequence length="119" mass="13352">MQEIYTKELIEHYKQPHRFGKMSNPDLVSKAVNEMCGDELTFYVKEEDGKVKDCSFEGSGCAICLGTMSMLIDEQIGLKIEDLKDTPDTLALERIGMKKESARIKCATLSTEVLRGLSK</sequence>
<protein>
    <submittedName>
        <fullName evidence="2">SUF system FeS assembly protein, NifU family</fullName>
    </submittedName>
</protein>
<dbReference type="Gene3D" id="3.90.1010.10">
    <property type="match status" value="1"/>
</dbReference>
<dbReference type="GO" id="GO:0016226">
    <property type="term" value="P:iron-sulfur cluster assembly"/>
    <property type="evidence" value="ECO:0007669"/>
    <property type="project" value="InterPro"/>
</dbReference>
<dbReference type="EMBL" id="LBWK01000002">
    <property type="protein sequence ID" value="KKR05572.1"/>
    <property type="molecule type" value="Genomic_DNA"/>
</dbReference>
<dbReference type="Pfam" id="PF01592">
    <property type="entry name" value="NifU_N"/>
    <property type="match status" value="1"/>
</dbReference>
<feature type="domain" description="NIF system FeS cluster assembly NifU N-terminal" evidence="1">
    <location>
        <begin position="5"/>
        <end position="114"/>
    </location>
</feature>
<comment type="caution">
    <text evidence="2">The sequence shown here is derived from an EMBL/GenBank/DDBJ whole genome shotgun (WGS) entry which is preliminary data.</text>
</comment>
<dbReference type="SUPFAM" id="SSF82649">
    <property type="entry name" value="SufE/NifU"/>
    <property type="match status" value="1"/>
</dbReference>
<dbReference type="STRING" id="1619100.UT34_C0002G0079"/>
<evidence type="ECO:0000313" key="2">
    <source>
        <dbReference type="EMBL" id="KKR05572.1"/>
    </source>
</evidence>